<proteinExistence type="predicted"/>
<dbReference type="EMBL" id="JYDL01000277">
    <property type="protein sequence ID" value="KRX12755.1"/>
    <property type="molecule type" value="Genomic_DNA"/>
</dbReference>
<dbReference type="AlphaFoldDB" id="A0A0V0RE21"/>
<organism evidence="2 3">
    <name type="scientific">Trichinella nelsoni</name>
    <dbReference type="NCBI Taxonomy" id="6336"/>
    <lineage>
        <taxon>Eukaryota</taxon>
        <taxon>Metazoa</taxon>
        <taxon>Ecdysozoa</taxon>
        <taxon>Nematoda</taxon>
        <taxon>Enoplea</taxon>
        <taxon>Dorylaimia</taxon>
        <taxon>Trichinellida</taxon>
        <taxon>Trichinellidae</taxon>
        <taxon>Trichinella</taxon>
    </lineage>
</organism>
<dbReference type="OrthoDB" id="6608096at2759"/>
<accession>A0A0V0RE21</accession>
<evidence type="ECO:0000313" key="3">
    <source>
        <dbReference type="Proteomes" id="UP000054630"/>
    </source>
</evidence>
<protein>
    <submittedName>
        <fullName evidence="2">Uncharacterized protein</fullName>
    </submittedName>
</protein>
<keyword evidence="3" id="KW-1185">Reference proteome</keyword>
<feature type="region of interest" description="Disordered" evidence="1">
    <location>
        <begin position="64"/>
        <end position="92"/>
    </location>
</feature>
<evidence type="ECO:0000256" key="1">
    <source>
        <dbReference type="SAM" id="MobiDB-lite"/>
    </source>
</evidence>
<name>A0A0V0RE21_9BILA</name>
<gene>
    <name evidence="2" type="ORF">T07_9116</name>
</gene>
<dbReference type="Proteomes" id="UP000054630">
    <property type="component" value="Unassembled WGS sequence"/>
</dbReference>
<evidence type="ECO:0000313" key="2">
    <source>
        <dbReference type="EMBL" id="KRX12755.1"/>
    </source>
</evidence>
<reference evidence="2 3" key="1">
    <citation type="submission" date="2015-01" db="EMBL/GenBank/DDBJ databases">
        <title>Evolution of Trichinella species and genotypes.</title>
        <authorList>
            <person name="Korhonen P.K."/>
            <person name="Edoardo P."/>
            <person name="Giuseppe L.R."/>
            <person name="Gasser R.B."/>
        </authorList>
    </citation>
    <scope>NUCLEOTIDE SEQUENCE [LARGE SCALE GENOMIC DNA]</scope>
    <source>
        <strain evidence="2">ISS37</strain>
    </source>
</reference>
<sequence length="92" mass="10396">MFNVTDQKESVEISGSHSVGREQFLVTVNARITNSVWFCSTLIYVTLGMGEWLIRKPLKREVAEMESQKGSTAGDVNNKRKIDENESANFQL</sequence>
<comment type="caution">
    <text evidence="2">The sequence shown here is derived from an EMBL/GenBank/DDBJ whole genome shotgun (WGS) entry which is preliminary data.</text>
</comment>